<dbReference type="GeneID" id="100492452"/>
<proteinExistence type="predicted"/>
<feature type="region of interest" description="Disordered" evidence="8">
    <location>
        <begin position="474"/>
        <end position="500"/>
    </location>
</feature>
<dbReference type="AGR" id="Xenbase:XB-GENE-490256"/>
<evidence type="ECO:0000256" key="1">
    <source>
        <dbReference type="ARBA" id="ARBA00004479"/>
    </source>
</evidence>
<evidence type="ECO:0000313" key="13">
    <source>
        <dbReference type="Proteomes" id="UP000008143"/>
    </source>
</evidence>
<keyword evidence="5 9" id="KW-0472">Membrane</keyword>
<feature type="compositionally biased region" description="Basic and acidic residues" evidence="8">
    <location>
        <begin position="439"/>
        <end position="450"/>
    </location>
</feature>
<sequence>MEMSKIRECPSPATLFLLWFLVSVAKGCEDLNCYVDYIDTLTCKYEKTQKEQSGISYSLSAMWTSENLDNTFCNLVQSDEFVYSCNENMESFGADDFYTIFINGTIHDQINSSQTCELFYLSKTFVPRAPYNLSVLSFENYNFSWETPYKREMHLQANELAYELSYKRADESWEKQKRIHIFEDEKSVVLLQSSFQDGESYVARVRAKPKNSSIYRGDWSEWSNTVEWTTNEDLSGNIWIPKNPIAILCLIFGIVLIIILSCKPIKLPQRLWKNVWVLVPDPEPFFKPLYMRHQGNFKSWLGCPYVTLTLPIDVSVAHTEDLEIYSRNVFQHETKLGINNTDVTVKLLFSNGNQDCRKCNCDSGKRDTSFQGISIDTVTVSDGVTPCCSKCNTISGLFDNSRIADGETSADEGYPTLNVDSGGSNFLDNFPDNGPHPEVSSDHSLEHSFDIPENGARPNLFDLISIPPEEWEMQASPSQDDENVFYSDENYDSLSPSSGSSKDFGYPTICMDMDTIDSGFADSECGSPVESEFGNSENSPKMQNLESYNEHEDEWQRNYVKQWVPVGTTSVSGN</sequence>
<evidence type="ECO:0000256" key="8">
    <source>
        <dbReference type="SAM" id="MobiDB-lite"/>
    </source>
</evidence>
<dbReference type="Ensembl" id="ENSXETT00000109623">
    <property type="protein sequence ID" value="ENSXETP00000108350"/>
    <property type="gene ID" value="ENSXETG00000048851"/>
</dbReference>
<reference evidence="12" key="1">
    <citation type="journal article" date="2010" name="Science">
        <title>The genome of the Western clawed frog Xenopus tropicalis.</title>
        <authorList>
            <person name="Hellsten U."/>
            <person name="Harland R.M."/>
            <person name="Gilchrist M.J."/>
            <person name="Hendrix D."/>
            <person name="Jurka J."/>
            <person name="Kapitonov V."/>
            <person name="Ovcharenko I."/>
            <person name="Putnam N.H."/>
            <person name="Shu S."/>
            <person name="Taher L."/>
            <person name="Blitz I.L."/>
            <person name="Blumberg B."/>
            <person name="Dichmann D.S."/>
            <person name="Dubchak I."/>
            <person name="Amaya E."/>
            <person name="Detter J.C."/>
            <person name="Fletcher R."/>
            <person name="Gerhard D.S."/>
            <person name="Goodstein D."/>
            <person name="Graves T."/>
            <person name="Grigoriev I.V."/>
            <person name="Grimwood J."/>
            <person name="Kawashima T."/>
            <person name="Lindquist E."/>
            <person name="Lucas S.M."/>
            <person name="Mead P.E."/>
            <person name="Mitros T."/>
            <person name="Ogino H."/>
            <person name="Ohta Y."/>
            <person name="Poliakov A.V."/>
            <person name="Pollet N."/>
            <person name="Robert J."/>
            <person name="Salamov A."/>
            <person name="Sater A.K."/>
            <person name="Schmutz J."/>
            <person name="Terry A."/>
            <person name="Vize P.D."/>
            <person name="Warren W.C."/>
            <person name="Wells D."/>
            <person name="Wills A."/>
            <person name="Wilson R.K."/>
            <person name="Zimmerman L.B."/>
            <person name="Zorn A.M."/>
            <person name="Grainger R."/>
            <person name="Grammer T."/>
            <person name="Khokha M.K."/>
            <person name="Richardson P.M."/>
            <person name="Rokhsar D.S."/>
        </authorList>
    </citation>
    <scope>NUCLEOTIDE SEQUENCE [LARGE SCALE GENOMIC DNA]</scope>
    <source>
        <strain evidence="12">Nigerian</strain>
    </source>
</reference>
<dbReference type="InterPro" id="IPR036116">
    <property type="entry name" value="FN3_sf"/>
</dbReference>
<keyword evidence="4 9" id="KW-1133">Transmembrane helix</keyword>
<accession>A0A803JK74</accession>
<dbReference type="KEGG" id="xtr:100492452"/>
<evidence type="ECO:0000256" key="3">
    <source>
        <dbReference type="ARBA" id="ARBA00022729"/>
    </source>
</evidence>
<dbReference type="InterPro" id="IPR013783">
    <property type="entry name" value="Ig-like_fold"/>
</dbReference>
<protein>
    <submittedName>
        <fullName evidence="12 14">Interleukin-21 receptor</fullName>
    </submittedName>
</protein>
<dbReference type="OMA" id="CGWAAPL"/>
<feature type="chain" id="PRO_5044662896" evidence="10">
    <location>
        <begin position="28"/>
        <end position="574"/>
    </location>
</feature>
<dbReference type="Gene3D" id="2.60.40.10">
    <property type="entry name" value="Immunoglobulins"/>
    <property type="match status" value="2"/>
</dbReference>
<dbReference type="AlphaFoldDB" id="A0A803JK74"/>
<feature type="domain" description="Fibronectin type-III" evidence="11">
    <location>
        <begin position="126"/>
        <end position="233"/>
    </location>
</feature>
<evidence type="ECO:0000313" key="14">
    <source>
        <dbReference type="RefSeq" id="XP_012826126.3"/>
    </source>
</evidence>
<dbReference type="GO" id="GO:0004896">
    <property type="term" value="F:cytokine receptor activity"/>
    <property type="evidence" value="ECO:0000318"/>
    <property type="project" value="GO_Central"/>
</dbReference>
<dbReference type="GO" id="GO:0009897">
    <property type="term" value="C:external side of plasma membrane"/>
    <property type="evidence" value="ECO:0000318"/>
    <property type="project" value="GO_Central"/>
</dbReference>
<dbReference type="Proteomes" id="UP000008143">
    <property type="component" value="Chromosome 9"/>
</dbReference>
<reference evidence="12" key="2">
    <citation type="submission" date="2021-03" db="UniProtKB">
        <authorList>
            <consortium name="Ensembl"/>
        </authorList>
    </citation>
    <scope>IDENTIFICATION</scope>
</reference>
<feature type="signal peptide" evidence="10">
    <location>
        <begin position="1"/>
        <end position="27"/>
    </location>
</feature>
<dbReference type="InterPro" id="IPR003961">
    <property type="entry name" value="FN3_dom"/>
</dbReference>
<keyword evidence="2 9" id="KW-0812">Transmembrane</keyword>
<dbReference type="SUPFAM" id="SSF49265">
    <property type="entry name" value="Fibronectin type III"/>
    <property type="match status" value="2"/>
</dbReference>
<organism evidence="12">
    <name type="scientific">Xenopus tropicalis</name>
    <name type="common">Western clawed frog</name>
    <name type="synonym">Silurana tropicalis</name>
    <dbReference type="NCBI Taxonomy" id="8364"/>
    <lineage>
        <taxon>Eukaryota</taxon>
        <taxon>Metazoa</taxon>
        <taxon>Chordata</taxon>
        <taxon>Craniata</taxon>
        <taxon>Vertebrata</taxon>
        <taxon>Euteleostomi</taxon>
        <taxon>Amphibia</taxon>
        <taxon>Batrachia</taxon>
        <taxon>Anura</taxon>
        <taxon>Pipoidea</taxon>
        <taxon>Pipidae</taxon>
        <taxon>Xenopodinae</taxon>
        <taxon>Xenopus</taxon>
        <taxon>Silurana</taxon>
    </lineage>
</organism>
<dbReference type="InterPro" id="IPR003531">
    <property type="entry name" value="Hempt_rcpt_S_F1_CS"/>
</dbReference>
<evidence type="ECO:0000256" key="4">
    <source>
        <dbReference type="ARBA" id="ARBA00022989"/>
    </source>
</evidence>
<evidence type="ECO:0000256" key="9">
    <source>
        <dbReference type="SAM" id="Phobius"/>
    </source>
</evidence>
<dbReference type="PANTHER" id="PTHR23037">
    <property type="entry name" value="CYTOKINE RECEPTOR"/>
    <property type="match status" value="1"/>
</dbReference>
<evidence type="ECO:0000259" key="11">
    <source>
        <dbReference type="PROSITE" id="PS50853"/>
    </source>
</evidence>
<dbReference type="CDD" id="cd00063">
    <property type="entry name" value="FN3"/>
    <property type="match status" value="1"/>
</dbReference>
<feature type="compositionally biased region" description="Polar residues" evidence="8">
    <location>
        <begin position="533"/>
        <end position="547"/>
    </location>
</feature>
<feature type="region of interest" description="Disordered" evidence="8">
    <location>
        <begin position="422"/>
        <end position="453"/>
    </location>
</feature>
<evidence type="ECO:0000256" key="5">
    <source>
        <dbReference type="ARBA" id="ARBA00023136"/>
    </source>
</evidence>
<evidence type="ECO:0000313" key="15">
    <source>
        <dbReference type="Xenbase" id="XB-GENE-490256"/>
    </source>
</evidence>
<evidence type="ECO:0000256" key="2">
    <source>
        <dbReference type="ARBA" id="ARBA00022692"/>
    </source>
</evidence>
<feature type="region of interest" description="Disordered" evidence="8">
    <location>
        <begin position="525"/>
        <end position="550"/>
    </location>
</feature>
<evidence type="ECO:0000256" key="6">
    <source>
        <dbReference type="ARBA" id="ARBA00023170"/>
    </source>
</evidence>
<evidence type="ECO:0000256" key="7">
    <source>
        <dbReference type="ARBA" id="ARBA00023180"/>
    </source>
</evidence>
<dbReference type="CTD" id="50615"/>
<keyword evidence="6 14" id="KW-0675">Receptor</keyword>
<evidence type="ECO:0000256" key="10">
    <source>
        <dbReference type="SAM" id="SignalP"/>
    </source>
</evidence>
<dbReference type="OrthoDB" id="8939865at2759"/>
<dbReference type="RefSeq" id="XP_012826126.3">
    <property type="nucleotide sequence ID" value="XM_012970672.3"/>
</dbReference>
<evidence type="ECO:0000313" key="12">
    <source>
        <dbReference type="Ensembl" id="ENSXETP00000108350"/>
    </source>
</evidence>
<comment type="subcellular location">
    <subcellularLocation>
        <location evidence="1">Membrane</location>
        <topology evidence="1">Single-pass type I membrane protein</topology>
    </subcellularLocation>
</comment>
<dbReference type="GeneTree" id="ENSGT00510000048783"/>
<gene>
    <name evidence="12 14 15" type="primary">il21r</name>
</gene>
<reference evidence="14" key="3">
    <citation type="submission" date="2025-04" db="UniProtKB">
        <authorList>
            <consortium name="RefSeq"/>
        </authorList>
    </citation>
    <scope>IDENTIFICATION</scope>
    <source>
        <strain evidence="14">Nigerian</strain>
        <tissue evidence="14">Liver and blood</tissue>
    </source>
</reference>
<dbReference type="PANTHER" id="PTHR23037:SF7">
    <property type="entry name" value="INTERLEUKIN-21 RECEPTOR"/>
    <property type="match status" value="1"/>
</dbReference>
<dbReference type="Xenbase" id="XB-GENE-490256">
    <property type="gene designation" value="il21r"/>
</dbReference>
<dbReference type="Reactome" id="R-XTR-8985947">
    <property type="pathway name" value="Interleukin-9 signaling"/>
</dbReference>
<name>A0A803JK74_XENTR</name>
<dbReference type="PROSITE" id="PS50853">
    <property type="entry name" value="FN3"/>
    <property type="match status" value="1"/>
</dbReference>
<feature type="transmembrane region" description="Helical" evidence="9">
    <location>
        <begin position="245"/>
        <end position="262"/>
    </location>
</feature>
<keyword evidence="13" id="KW-1185">Reference proteome</keyword>
<dbReference type="PROSITE" id="PS01355">
    <property type="entry name" value="HEMATOPO_REC_S_F1"/>
    <property type="match status" value="1"/>
</dbReference>
<keyword evidence="3 10" id="KW-0732">Signal</keyword>
<dbReference type="GO" id="GO:0019221">
    <property type="term" value="P:cytokine-mediated signaling pathway"/>
    <property type="evidence" value="ECO:0000318"/>
    <property type="project" value="GO_Central"/>
</dbReference>
<keyword evidence="7" id="KW-0325">Glycoprotein</keyword>